<feature type="transmembrane region" description="Helical" evidence="9">
    <location>
        <begin position="138"/>
        <end position="158"/>
    </location>
</feature>
<keyword evidence="3" id="KW-1003">Cell membrane</keyword>
<evidence type="ECO:0000256" key="2">
    <source>
        <dbReference type="ARBA" id="ARBA00022448"/>
    </source>
</evidence>
<evidence type="ECO:0000256" key="4">
    <source>
        <dbReference type="ARBA" id="ARBA00022597"/>
    </source>
</evidence>
<dbReference type="Proteomes" id="UP000440004">
    <property type="component" value="Unassembled WGS sequence"/>
</dbReference>
<dbReference type="InterPro" id="IPR004704">
    <property type="entry name" value="PTS_IID_man"/>
</dbReference>
<evidence type="ECO:0000256" key="1">
    <source>
        <dbReference type="ARBA" id="ARBA00004651"/>
    </source>
</evidence>
<dbReference type="InterPro" id="IPR050303">
    <property type="entry name" value="GatZ_KbaZ_carbometab"/>
</dbReference>
<dbReference type="GO" id="GO:0005886">
    <property type="term" value="C:plasma membrane"/>
    <property type="evidence" value="ECO:0007669"/>
    <property type="project" value="UniProtKB-SubCell"/>
</dbReference>
<feature type="transmembrane region" description="Helical" evidence="9">
    <location>
        <begin position="112"/>
        <end position="132"/>
    </location>
</feature>
<keyword evidence="4" id="KW-0762">Sugar transport</keyword>
<dbReference type="PANTHER" id="PTHR32502:SF5">
    <property type="entry name" value="N-ACETYLGALACTOSAMINE PERMEASE IID COMPONENT-RELATED"/>
    <property type="match status" value="1"/>
</dbReference>
<keyword evidence="2" id="KW-0813">Transport</keyword>
<comment type="subcellular location">
    <subcellularLocation>
        <location evidence="1">Cell membrane</location>
        <topology evidence="1">Multi-pass membrane protein</topology>
    </subcellularLocation>
</comment>
<dbReference type="RefSeq" id="WP_152803272.1">
    <property type="nucleotide sequence ID" value="NZ_WHNX01000009.1"/>
</dbReference>
<dbReference type="PANTHER" id="PTHR32502">
    <property type="entry name" value="N-ACETYLGALACTOSAMINE PERMEASE II COMPONENT-RELATED"/>
    <property type="match status" value="1"/>
</dbReference>
<dbReference type="AlphaFoldDB" id="A0A6A7K8C1"/>
<comment type="caution">
    <text evidence="10">The sequence shown here is derived from an EMBL/GenBank/DDBJ whole genome shotgun (WGS) entry which is preliminary data.</text>
</comment>
<reference evidence="10 11" key="1">
    <citation type="submission" date="2019-10" db="EMBL/GenBank/DDBJ databases">
        <title>Alkalibaculum tamaniensis sp.nov., a new alkaliphilic acetogen, isolated on methoxylated aromatics from a mud volcano.</title>
        <authorList>
            <person name="Khomyakova M.A."/>
            <person name="Merkel A.Y."/>
            <person name="Bonch-Osmolovskaya E.A."/>
            <person name="Slobodkin A.I."/>
        </authorList>
    </citation>
    <scope>NUCLEOTIDE SEQUENCE [LARGE SCALE GENOMIC DNA]</scope>
    <source>
        <strain evidence="10 11">M08DMB</strain>
    </source>
</reference>
<evidence type="ECO:0000256" key="7">
    <source>
        <dbReference type="ARBA" id="ARBA00022989"/>
    </source>
</evidence>
<gene>
    <name evidence="10" type="ORF">GC105_07465</name>
</gene>
<protein>
    <submittedName>
        <fullName evidence="10">PTS system mannose/fructose/sorbose family transporter subunit IID</fullName>
    </submittedName>
</protein>
<keyword evidence="8 9" id="KW-0472">Membrane</keyword>
<keyword evidence="11" id="KW-1185">Reference proteome</keyword>
<dbReference type="Pfam" id="PF03613">
    <property type="entry name" value="EIID-AGA"/>
    <property type="match status" value="1"/>
</dbReference>
<feature type="transmembrane region" description="Helical" evidence="9">
    <location>
        <begin position="179"/>
        <end position="204"/>
    </location>
</feature>
<sequence>MEDVKLDKKVVFKSWLIWLFFNQGCYNYERMQGVGFCHSMVPIIKKLYKEDKEEEKKALQRHLTFFNTEPNFGSPVVGLTVAMEEQRANGAEISDEAINSVKTGLMGPVSGIGDTVIQGVIVPLLLAFGIGLSIEGNLMGPILYIIIITATVLSISYFGFMQGYKKGKEAIMSFLSSGLINRVVAGAGIMGCMVLGALVANYVSLSTPAILSIGEQQVAVQAELFDVILPKVLPLGITIICFKLLDKGLSSIKVMLSIIAIGILGGTIGIF</sequence>
<name>A0A6A7K8C1_9FIRM</name>
<keyword evidence="5" id="KW-0598">Phosphotransferase system</keyword>
<evidence type="ECO:0000256" key="8">
    <source>
        <dbReference type="ARBA" id="ARBA00023136"/>
    </source>
</evidence>
<evidence type="ECO:0000256" key="5">
    <source>
        <dbReference type="ARBA" id="ARBA00022683"/>
    </source>
</evidence>
<dbReference type="EMBL" id="WHNX01000009">
    <property type="protein sequence ID" value="MPW25625.1"/>
    <property type="molecule type" value="Genomic_DNA"/>
</dbReference>
<evidence type="ECO:0000256" key="6">
    <source>
        <dbReference type="ARBA" id="ARBA00022692"/>
    </source>
</evidence>
<proteinExistence type="predicted"/>
<evidence type="ECO:0000313" key="10">
    <source>
        <dbReference type="EMBL" id="MPW25625.1"/>
    </source>
</evidence>
<keyword evidence="7 9" id="KW-1133">Transmembrane helix</keyword>
<feature type="transmembrane region" description="Helical" evidence="9">
    <location>
        <begin position="252"/>
        <end position="270"/>
    </location>
</feature>
<accession>A0A6A7K8C1</accession>
<evidence type="ECO:0000256" key="9">
    <source>
        <dbReference type="SAM" id="Phobius"/>
    </source>
</evidence>
<dbReference type="PROSITE" id="PS51108">
    <property type="entry name" value="PTS_EIID"/>
    <property type="match status" value="1"/>
</dbReference>
<keyword evidence="6 9" id="KW-0812">Transmembrane</keyword>
<organism evidence="10 11">
    <name type="scientific">Alkalibaculum sporogenes</name>
    <dbReference type="NCBI Taxonomy" id="2655001"/>
    <lineage>
        <taxon>Bacteria</taxon>
        <taxon>Bacillati</taxon>
        <taxon>Bacillota</taxon>
        <taxon>Clostridia</taxon>
        <taxon>Eubacteriales</taxon>
        <taxon>Eubacteriaceae</taxon>
        <taxon>Alkalibaculum</taxon>
    </lineage>
</organism>
<evidence type="ECO:0000256" key="3">
    <source>
        <dbReference type="ARBA" id="ARBA00022475"/>
    </source>
</evidence>
<dbReference type="GO" id="GO:0009401">
    <property type="term" value="P:phosphoenolpyruvate-dependent sugar phosphotransferase system"/>
    <property type="evidence" value="ECO:0007669"/>
    <property type="project" value="UniProtKB-KW"/>
</dbReference>
<evidence type="ECO:0000313" key="11">
    <source>
        <dbReference type="Proteomes" id="UP000440004"/>
    </source>
</evidence>